<dbReference type="RefSeq" id="WP_071927858.1">
    <property type="nucleotide sequence ID" value="NZ_CP018082.1"/>
</dbReference>
<dbReference type="KEGG" id="nsl:BOX37_12735"/>
<evidence type="ECO:0000313" key="2">
    <source>
        <dbReference type="Proteomes" id="UP000183810"/>
    </source>
</evidence>
<organism evidence="1 2">
    <name type="scientific">Nocardia mangyaensis</name>
    <dbReference type="NCBI Taxonomy" id="2213200"/>
    <lineage>
        <taxon>Bacteria</taxon>
        <taxon>Bacillati</taxon>
        <taxon>Actinomycetota</taxon>
        <taxon>Actinomycetes</taxon>
        <taxon>Mycobacteriales</taxon>
        <taxon>Nocardiaceae</taxon>
        <taxon>Nocardia</taxon>
    </lineage>
</organism>
<keyword evidence="2" id="KW-1185">Reference proteome</keyword>
<proteinExistence type="predicted"/>
<dbReference type="Proteomes" id="UP000183810">
    <property type="component" value="Chromosome"/>
</dbReference>
<dbReference type="AlphaFoldDB" id="A0A1J0VRL6"/>
<evidence type="ECO:0000313" key="1">
    <source>
        <dbReference type="EMBL" id="APE34676.1"/>
    </source>
</evidence>
<gene>
    <name evidence="1" type="ORF">BOX37_12735</name>
</gene>
<protein>
    <submittedName>
        <fullName evidence="1">Uncharacterized protein</fullName>
    </submittedName>
</protein>
<dbReference type="EMBL" id="CP018082">
    <property type="protein sequence ID" value="APE34676.1"/>
    <property type="molecule type" value="Genomic_DNA"/>
</dbReference>
<accession>A0A1J0VRL6</accession>
<name>A0A1J0VRL6_9NOCA</name>
<sequence length="96" mass="11134">MFDLTWSAAIADEFGERGRLRADIGGADWSRPVSSEIRRSQARRERDARLDSMKVLGCKEIRRDAVLLWTPWKTGVVWVRWEREQLIGGQPIEAHK</sequence>
<reference evidence="1" key="1">
    <citation type="submission" date="2016-11" db="EMBL/GenBank/DDBJ databases">
        <authorList>
            <person name="Jaros S."/>
            <person name="Januszkiewicz K."/>
            <person name="Wedrychowicz H."/>
        </authorList>
    </citation>
    <scope>NUCLEOTIDE SEQUENCE [LARGE SCALE GENOMIC DNA]</scope>
    <source>
        <strain evidence="1">Y48</strain>
    </source>
</reference>